<reference evidence="1" key="1">
    <citation type="submission" date="2022-11" db="EMBL/GenBank/DDBJ databases">
        <title>Genome Sequence of Cubamyces cubensis.</title>
        <authorList>
            <person name="Buettner E."/>
        </authorList>
    </citation>
    <scope>NUCLEOTIDE SEQUENCE</scope>
    <source>
        <strain evidence="1">MPL-01</strain>
    </source>
</reference>
<keyword evidence="2" id="KW-1185">Reference proteome</keyword>
<gene>
    <name evidence="1" type="ORF">ONZ51_g7874</name>
</gene>
<evidence type="ECO:0000313" key="1">
    <source>
        <dbReference type="EMBL" id="KAJ8473430.1"/>
    </source>
</evidence>
<accession>A0AAD7TRW7</accession>
<evidence type="ECO:0000313" key="2">
    <source>
        <dbReference type="Proteomes" id="UP001215151"/>
    </source>
</evidence>
<dbReference type="AlphaFoldDB" id="A0AAD7TRW7"/>
<name>A0AAD7TRW7_9APHY</name>
<organism evidence="1 2">
    <name type="scientific">Trametes cubensis</name>
    <dbReference type="NCBI Taxonomy" id="1111947"/>
    <lineage>
        <taxon>Eukaryota</taxon>
        <taxon>Fungi</taxon>
        <taxon>Dikarya</taxon>
        <taxon>Basidiomycota</taxon>
        <taxon>Agaricomycotina</taxon>
        <taxon>Agaricomycetes</taxon>
        <taxon>Polyporales</taxon>
        <taxon>Polyporaceae</taxon>
        <taxon>Trametes</taxon>
    </lineage>
</organism>
<protein>
    <submittedName>
        <fullName evidence="1">Uncharacterized protein</fullName>
    </submittedName>
</protein>
<dbReference type="EMBL" id="JAPEVG010000223">
    <property type="protein sequence ID" value="KAJ8473430.1"/>
    <property type="molecule type" value="Genomic_DNA"/>
</dbReference>
<proteinExistence type="predicted"/>
<sequence length="480" mass="53885">MHTEMDVQHLPLDVLFSIMAASPCDTISAMMRTCRTLYSTPESLRLFLWDVTLASSNQIISFLPFMLAAPATRFDHLLALTFKKGCFSDAAVDAIRALLAHPSLIIETLILHDAEAVLTSGTPPQVSGFWRISLTVVPLLEPFARVTTLKHLTMDEAGDCASAFLRMLLASLVSVSLSFPSDPMISSYSPMWSFYDYDATTFLNPIWSLDRSTESLKVLEGSGFSLPRADPPYCDVVYPHVWKVRASFRYGTWERMVVVYAHAFPNLKHLVLNKYTGMRRYVYNPRLIQPGGWAEALRQGNREDQLKCGSWKSLCVVEGTLKAVYSLGLVCKVSELHLKDAIAESMVPCLEAVLQDVEPETLSLTIWGATMFDEHGHLSELLATSTVQCITSLTTMIHFVGSEGDSGIEDILDNIMFRLSNLPLRRLELILKQPPIKPSDRENHRLAEQYFNEFDFQAYISRFKATIPTLENISVKHCTS</sequence>
<dbReference type="Proteomes" id="UP001215151">
    <property type="component" value="Unassembled WGS sequence"/>
</dbReference>
<comment type="caution">
    <text evidence="1">The sequence shown here is derived from an EMBL/GenBank/DDBJ whole genome shotgun (WGS) entry which is preliminary data.</text>
</comment>